<evidence type="ECO:0008006" key="3">
    <source>
        <dbReference type="Google" id="ProtNLM"/>
    </source>
</evidence>
<dbReference type="Pfam" id="PF14299">
    <property type="entry name" value="PP2"/>
    <property type="match status" value="1"/>
</dbReference>
<comment type="caution">
    <text evidence="1">The sequence shown here is derived from an EMBL/GenBank/DDBJ whole genome shotgun (WGS) entry which is preliminary data.</text>
</comment>
<keyword evidence="2" id="KW-1185">Reference proteome</keyword>
<organism evidence="1 2">
    <name type="scientific">Carnegiea gigantea</name>
    <dbReference type="NCBI Taxonomy" id="171969"/>
    <lineage>
        <taxon>Eukaryota</taxon>
        <taxon>Viridiplantae</taxon>
        <taxon>Streptophyta</taxon>
        <taxon>Embryophyta</taxon>
        <taxon>Tracheophyta</taxon>
        <taxon>Spermatophyta</taxon>
        <taxon>Magnoliopsida</taxon>
        <taxon>eudicotyledons</taxon>
        <taxon>Gunneridae</taxon>
        <taxon>Pentapetalae</taxon>
        <taxon>Caryophyllales</taxon>
        <taxon>Cactineae</taxon>
        <taxon>Cactaceae</taxon>
        <taxon>Cactoideae</taxon>
        <taxon>Echinocereeae</taxon>
        <taxon>Carnegiea</taxon>
    </lineage>
</organism>
<proteinExistence type="predicted"/>
<name>A0A9Q1KUL4_9CARY</name>
<reference evidence="1" key="1">
    <citation type="submission" date="2022-04" db="EMBL/GenBank/DDBJ databases">
        <title>Carnegiea gigantea Genome sequencing and assembly v2.</title>
        <authorList>
            <person name="Copetti D."/>
            <person name="Sanderson M.J."/>
            <person name="Burquez A."/>
            <person name="Wojciechowski M.F."/>
        </authorList>
    </citation>
    <scope>NUCLEOTIDE SEQUENCE</scope>
    <source>
        <strain evidence="1">SGP5-SGP5p</strain>
        <tissue evidence="1">Aerial part</tissue>
    </source>
</reference>
<dbReference type="EMBL" id="JAKOGI010000017">
    <property type="protein sequence ID" value="KAJ8450185.1"/>
    <property type="molecule type" value="Genomic_DNA"/>
</dbReference>
<dbReference type="InterPro" id="IPR025886">
    <property type="entry name" value="PP2-like"/>
</dbReference>
<evidence type="ECO:0000313" key="1">
    <source>
        <dbReference type="EMBL" id="KAJ8450185.1"/>
    </source>
</evidence>
<accession>A0A9Q1KUL4</accession>
<dbReference type="PANTHER" id="PTHR31960">
    <property type="entry name" value="F-BOX PROTEIN PP2-A15"/>
    <property type="match status" value="1"/>
</dbReference>
<gene>
    <name evidence="1" type="ORF">Cgig2_033379</name>
</gene>
<dbReference type="SUPFAM" id="SSF81383">
    <property type="entry name" value="F-box domain"/>
    <property type="match status" value="1"/>
</dbReference>
<dbReference type="OrthoDB" id="9970274at2759"/>
<dbReference type="PANTHER" id="PTHR31960:SF3">
    <property type="entry name" value="F-BOX PROTEIN PP2-A13"/>
    <property type="match status" value="1"/>
</dbReference>
<dbReference type="CDD" id="cd22162">
    <property type="entry name" value="F-box_AtSKIP3-like"/>
    <property type="match status" value="1"/>
</dbReference>
<protein>
    <recommendedName>
        <fullName evidence="3">F-box protein PP2-A13</fullName>
    </recommendedName>
</protein>
<sequence>MGSAMSSSSGPTTDSGVLARSKLEDVPESCIAVVLGHLRPPEICRLAGLNRAFRGASSADFIWETKLPSNYAFILQKLLESSEDDHGGRDFGGLGLTKKDIFARLSRPNTIDGGTKEIWLDKNTGGVCLSISSKAMSITGIEDRRYWNHIPSEESRFKTVAYLVQIWWFEVSGQLNFKFPAGTYSLFFRLQLGRSSKRFGRRICYLEHIHGWDIRPIRFQLTTSDGQHSVSQCYLNNPGSWVMYHAGDFVVRDPDELTRIKFSATQIDCTHIKGGLSLDSVFIYPKGLAPLKEARSFFVEMLK</sequence>
<dbReference type="AlphaFoldDB" id="A0A9Q1KUL4"/>
<dbReference type="Proteomes" id="UP001153076">
    <property type="component" value="Unassembled WGS sequence"/>
</dbReference>
<dbReference type="InterPro" id="IPR036047">
    <property type="entry name" value="F-box-like_dom_sf"/>
</dbReference>
<evidence type="ECO:0000313" key="2">
    <source>
        <dbReference type="Proteomes" id="UP001153076"/>
    </source>
</evidence>